<dbReference type="Proteomes" id="UP000183209">
    <property type="component" value="Unassembled WGS sequence"/>
</dbReference>
<accession>A0A1I6T3I3</accession>
<dbReference type="Pfam" id="PF03235">
    <property type="entry name" value="GmrSD_N"/>
    <property type="match status" value="1"/>
</dbReference>
<sequence>MENEKYKGKIYSFYELLKANNIEIPIIQRDYAQGRKDKKKIRQNFLNALYESISKEEKIMLDFVYGSNTEDSFQPLDGQQRLTTLFLLHWYGALKDNKLLDEVNTLIKFTYETRISSRDFCNSLVKNNITLLENVSPSDTIIDSPWFYLSWKNDPTIDAMLRTIDDIHLKFFNTPNLWHKLTSSEFNLIRFYHVELENIGLTDDLYIKMNARGKLLSTFENFKAGLEKLIRDEKWESQSDFTKTFAFKIDTTWTDLFWKHFRKGDTVDSSFVNFISTLLMLQTSVERSKKTDERLKIISKLKDDANNISPKFFQQQSFNYLVDCLNLLDEKYEEIEKIKIDFPLFRHQPNQDFLKEVIIAPEIDGASYTQRVFLFAQLEYFRKTDEINTQKYLDWIRVVRNIVSRGDIEKSGKRPDIVRSPATFDGVINLISELSAGCSDIYEYLSKIDNLKSTFAKEQIEEEKFKARIIIQNSQIKQPIFQLEDTDLFRGRIDFIFYCLNIDKSSDKIDLDSLEEIKSVFIENLSSDSCLTNDLRRALLTISVDGKYEFYHYWWSFWNVVDSDKRRLIDKFREIEYLIHSEFREYFKNLILKLKSKNLIKISQDFTPEDSFPNWKLRLIKEERLLNEIDSNYIAIPPDNSYCYLLKSKRPRDKNGCIKIE</sequence>
<evidence type="ECO:0000313" key="3">
    <source>
        <dbReference type="Proteomes" id="UP000183209"/>
    </source>
</evidence>
<gene>
    <name evidence="2" type="ORF">SAMN04487906_1829</name>
</gene>
<reference evidence="2 3" key="1">
    <citation type="submission" date="2016-10" db="EMBL/GenBank/DDBJ databases">
        <authorList>
            <person name="de Groot N.N."/>
        </authorList>
    </citation>
    <scope>NUCLEOTIDE SEQUENCE [LARGE SCALE GENOMIC DNA]</scope>
    <source>
        <strain evidence="2 3">CGMCC 1.6114</strain>
    </source>
</reference>
<dbReference type="EMBL" id="FPAG01000005">
    <property type="protein sequence ID" value="SFS83812.1"/>
    <property type="molecule type" value="Genomic_DNA"/>
</dbReference>
<evidence type="ECO:0000313" key="2">
    <source>
        <dbReference type="EMBL" id="SFS83812.1"/>
    </source>
</evidence>
<proteinExistence type="predicted"/>
<dbReference type="RefSeq" id="WP_074978355.1">
    <property type="nucleotide sequence ID" value="NZ_FPAG01000005.1"/>
</dbReference>
<dbReference type="InterPro" id="IPR004919">
    <property type="entry name" value="GmrSD_N"/>
</dbReference>
<feature type="domain" description="GmrSD restriction endonucleases N-terminal" evidence="1">
    <location>
        <begin position="15"/>
        <end position="225"/>
    </location>
</feature>
<protein>
    <recommendedName>
        <fullName evidence="1">GmrSD restriction endonucleases N-terminal domain-containing protein</fullName>
    </recommendedName>
</protein>
<dbReference type="AlphaFoldDB" id="A0A1I6T3I3"/>
<organism evidence="2 3">
    <name type="scientific">Zhouia amylolytica</name>
    <dbReference type="NCBI Taxonomy" id="376730"/>
    <lineage>
        <taxon>Bacteria</taxon>
        <taxon>Pseudomonadati</taxon>
        <taxon>Bacteroidota</taxon>
        <taxon>Flavobacteriia</taxon>
        <taxon>Flavobacteriales</taxon>
        <taxon>Flavobacteriaceae</taxon>
        <taxon>Zhouia</taxon>
    </lineage>
</organism>
<evidence type="ECO:0000259" key="1">
    <source>
        <dbReference type="Pfam" id="PF03235"/>
    </source>
</evidence>
<dbReference type="OrthoDB" id="3654724at2"/>
<name>A0A1I6T3I3_9FLAO</name>